<dbReference type="OrthoDB" id="79452at2759"/>
<dbReference type="AlphaFoldDB" id="A0A814INM1"/>
<evidence type="ECO:0000256" key="1">
    <source>
        <dbReference type="ARBA" id="ARBA00022468"/>
    </source>
</evidence>
<dbReference type="EMBL" id="CAJNOC010004508">
    <property type="protein sequence ID" value="CAF1024048.1"/>
    <property type="molecule type" value="Genomic_DNA"/>
</dbReference>
<dbReference type="SUPFAM" id="SSF48350">
    <property type="entry name" value="GTPase activation domain, GAP"/>
    <property type="match status" value="1"/>
</dbReference>
<dbReference type="InterPro" id="IPR051576">
    <property type="entry name" value="PX-Rho_GAP"/>
</dbReference>
<feature type="region of interest" description="Disordered" evidence="2">
    <location>
        <begin position="49"/>
        <end position="77"/>
    </location>
</feature>
<dbReference type="InterPro" id="IPR000198">
    <property type="entry name" value="RhoGAP_dom"/>
</dbReference>
<dbReference type="GO" id="GO:0005096">
    <property type="term" value="F:GTPase activator activity"/>
    <property type="evidence" value="ECO:0007669"/>
    <property type="project" value="UniProtKB-KW"/>
</dbReference>
<evidence type="ECO:0000256" key="2">
    <source>
        <dbReference type="SAM" id="MobiDB-lite"/>
    </source>
</evidence>
<evidence type="ECO:0000313" key="5">
    <source>
        <dbReference type="Proteomes" id="UP000663879"/>
    </source>
</evidence>
<evidence type="ECO:0000259" key="3">
    <source>
        <dbReference type="PROSITE" id="PS50238"/>
    </source>
</evidence>
<accession>A0A814INM1</accession>
<dbReference type="PROSITE" id="PS50238">
    <property type="entry name" value="RHOGAP"/>
    <property type="match status" value="1"/>
</dbReference>
<sequence length="287" mass="32719">MNSKRTKNKDNNHKQNNVNNIQQTTTTIPTNIQIQQTFDQLYIQQQQQQNSITSSKSTHSISSPRSLKHPPSSPTTTLQEQADLLNQKPIINTTNIVRTASTSTFKPPSQDITTVKHLVKSLKKAAYVEDKIIEVVVQQLPPQHYRTLSFLMKHLHKMSEFSPDTSMNTKNLAIVWAPNLLKSKEMDAKDCMQYDMLHSITLQANITEFLISNADYIFNDKFASLIRRHDLNGSMKSTNASKTYRPISVCYNNTSSKLLTLEEAQDKYKQVGPSEIPKYHTVIEIPE</sequence>
<protein>
    <recommendedName>
        <fullName evidence="3">Rho-GAP domain-containing protein</fullName>
    </recommendedName>
</protein>
<dbReference type="PANTHER" id="PTHR15729:SF10">
    <property type="entry name" value="GTPASE-ACTIVATING PROTEIN CDGAPR"/>
    <property type="match status" value="1"/>
</dbReference>
<dbReference type="SMART" id="SM00324">
    <property type="entry name" value="RhoGAP"/>
    <property type="match status" value="1"/>
</dbReference>
<feature type="compositionally biased region" description="Low complexity" evidence="2">
    <location>
        <begin position="14"/>
        <end position="24"/>
    </location>
</feature>
<dbReference type="PANTHER" id="PTHR15729">
    <property type="entry name" value="CDC42 GTPASE-ACTIVATING PROTEIN"/>
    <property type="match status" value="1"/>
</dbReference>
<proteinExistence type="predicted"/>
<dbReference type="Pfam" id="PF00620">
    <property type="entry name" value="RhoGAP"/>
    <property type="match status" value="1"/>
</dbReference>
<keyword evidence="1" id="KW-0343">GTPase activation</keyword>
<keyword evidence="5" id="KW-1185">Reference proteome</keyword>
<dbReference type="GO" id="GO:0007264">
    <property type="term" value="P:small GTPase-mediated signal transduction"/>
    <property type="evidence" value="ECO:0007669"/>
    <property type="project" value="TreeGrafter"/>
</dbReference>
<comment type="caution">
    <text evidence="4">The sequence shown here is derived from an EMBL/GenBank/DDBJ whole genome shotgun (WGS) entry which is preliminary data.</text>
</comment>
<feature type="compositionally biased region" description="Low complexity" evidence="2">
    <location>
        <begin position="49"/>
        <end position="65"/>
    </location>
</feature>
<organism evidence="4 5">
    <name type="scientific">Brachionus calyciflorus</name>
    <dbReference type="NCBI Taxonomy" id="104777"/>
    <lineage>
        <taxon>Eukaryota</taxon>
        <taxon>Metazoa</taxon>
        <taxon>Spiralia</taxon>
        <taxon>Gnathifera</taxon>
        <taxon>Rotifera</taxon>
        <taxon>Eurotatoria</taxon>
        <taxon>Monogononta</taxon>
        <taxon>Pseudotrocha</taxon>
        <taxon>Ploima</taxon>
        <taxon>Brachionidae</taxon>
        <taxon>Brachionus</taxon>
    </lineage>
</organism>
<dbReference type="InterPro" id="IPR008936">
    <property type="entry name" value="Rho_GTPase_activation_prot"/>
</dbReference>
<dbReference type="Proteomes" id="UP000663879">
    <property type="component" value="Unassembled WGS sequence"/>
</dbReference>
<dbReference type="Gene3D" id="1.10.555.10">
    <property type="entry name" value="Rho GTPase activation protein"/>
    <property type="match status" value="1"/>
</dbReference>
<gene>
    <name evidence="4" type="ORF">OXX778_LOCUS17525</name>
</gene>
<evidence type="ECO:0000313" key="4">
    <source>
        <dbReference type="EMBL" id="CAF1024048.1"/>
    </source>
</evidence>
<feature type="domain" description="Rho-GAP" evidence="3">
    <location>
        <begin position="1"/>
        <end position="218"/>
    </location>
</feature>
<name>A0A814INM1_9BILA</name>
<feature type="region of interest" description="Disordered" evidence="2">
    <location>
        <begin position="1"/>
        <end position="24"/>
    </location>
</feature>
<reference evidence="4" key="1">
    <citation type="submission" date="2021-02" db="EMBL/GenBank/DDBJ databases">
        <authorList>
            <person name="Nowell W R."/>
        </authorList>
    </citation>
    <scope>NUCLEOTIDE SEQUENCE</scope>
    <source>
        <strain evidence="4">Ploen Becks lab</strain>
    </source>
</reference>